<dbReference type="SUPFAM" id="SSF63882">
    <property type="entry name" value="MoeA N-terminal region -like"/>
    <property type="match status" value="1"/>
</dbReference>
<comment type="caution">
    <text evidence="8">The sequence shown here is derived from an EMBL/GenBank/DDBJ whole genome shotgun (WGS) entry which is preliminary data.</text>
</comment>
<dbReference type="Pfam" id="PF03454">
    <property type="entry name" value="MoeA_C"/>
    <property type="match status" value="1"/>
</dbReference>
<evidence type="ECO:0000256" key="2">
    <source>
        <dbReference type="ARBA" id="ARBA00005046"/>
    </source>
</evidence>
<evidence type="ECO:0000313" key="8">
    <source>
        <dbReference type="EMBL" id="NAY90951.1"/>
    </source>
</evidence>
<dbReference type="PANTHER" id="PTHR10192:SF5">
    <property type="entry name" value="GEPHYRIN"/>
    <property type="match status" value="1"/>
</dbReference>
<dbReference type="SMART" id="SM00852">
    <property type="entry name" value="MoCF_biosynth"/>
    <property type="match status" value="1"/>
</dbReference>
<dbReference type="NCBIfam" id="TIGR00177">
    <property type="entry name" value="molyb_syn"/>
    <property type="match status" value="1"/>
</dbReference>
<sequence length="397" mass="43636">MSFDEALHTVLNEACSYGKELVGLLQAQGRVLDETIVADRDFPPFNRATKDGIAIRFDIFTSSKTVFNPKGVAQAGSPQLKLDSGASCIEVMTGAIVPKDADTVIMYEHIHQENGMFLIDKPIKKGQNIHYQASDVSKNEALLYPGTMIGPAEIGLLATVGKSKVWVKKLPKVAVVATGNELVAVSQNPEHHQIRTSNSHTLVTLLKDACIDGESYHLKDEASIIQENLKGLLTQYDVLVLSGGVSKGKYDFLPDAFAALGIEKLFHRVRQRPGKPFWFGKHHDSSTLVFSFPGNPVSTYVNYHLYFVPWLNKTLGMKTPSFTVLLEESMENSTDLTLFKGVTAVMRQGSIYVKSLPTSGSGDLLSLSKADGFVRLNPKETMTAGMEVPFLRTKRIM</sequence>
<evidence type="ECO:0000259" key="7">
    <source>
        <dbReference type="SMART" id="SM00852"/>
    </source>
</evidence>
<organism evidence="8 9">
    <name type="scientific">Flagellimonas ochracea</name>
    <dbReference type="NCBI Taxonomy" id="2696472"/>
    <lineage>
        <taxon>Bacteria</taxon>
        <taxon>Pseudomonadati</taxon>
        <taxon>Bacteroidota</taxon>
        <taxon>Flavobacteriia</taxon>
        <taxon>Flavobacteriales</taxon>
        <taxon>Flavobacteriaceae</taxon>
        <taxon>Flagellimonas</taxon>
    </lineage>
</organism>
<dbReference type="InterPro" id="IPR001453">
    <property type="entry name" value="MoaB/Mog_dom"/>
</dbReference>
<keyword evidence="6" id="KW-0479">Metal-binding</keyword>
<evidence type="ECO:0000256" key="4">
    <source>
        <dbReference type="ARBA" id="ARBA00023150"/>
    </source>
</evidence>
<reference evidence="8" key="1">
    <citation type="submission" date="2020-01" db="EMBL/GenBank/DDBJ databases">
        <title>Muricauda ochracea sp. nov., isolated from a tidal flat of Garorim bay in Korea.</title>
        <authorList>
            <person name="Kim D."/>
            <person name="Yoo Y."/>
            <person name="Kim J.-J."/>
        </authorList>
    </citation>
    <scope>NUCLEOTIDE SEQUENCE</scope>
    <source>
        <strain evidence="8">JGD-17</strain>
    </source>
</reference>
<evidence type="ECO:0000313" key="9">
    <source>
        <dbReference type="Proteomes" id="UP000667650"/>
    </source>
</evidence>
<dbReference type="InterPro" id="IPR036688">
    <property type="entry name" value="MoeA_C_domain_IV_sf"/>
</dbReference>
<comment type="similarity">
    <text evidence="3 6">Belongs to the MoeA family.</text>
</comment>
<proteinExistence type="inferred from homology"/>
<dbReference type="Gene3D" id="2.170.190.11">
    <property type="entry name" value="Molybdopterin biosynthesis moea protein, domain 3"/>
    <property type="match status" value="1"/>
</dbReference>
<dbReference type="EMBL" id="JAAABI010000001">
    <property type="protein sequence ID" value="NAY90951.1"/>
    <property type="molecule type" value="Genomic_DNA"/>
</dbReference>
<keyword evidence="4 6" id="KW-0501">Molybdenum cofactor biosynthesis</keyword>
<keyword evidence="9" id="KW-1185">Reference proteome</keyword>
<dbReference type="Pfam" id="PF00994">
    <property type="entry name" value="MoCF_biosynth"/>
    <property type="match status" value="1"/>
</dbReference>
<dbReference type="Pfam" id="PF03453">
    <property type="entry name" value="MoeA_N"/>
    <property type="match status" value="1"/>
</dbReference>
<comment type="function">
    <text evidence="1 6">Catalyzes the insertion of molybdate into adenylated molybdopterin with the concomitant release of AMP.</text>
</comment>
<dbReference type="CDD" id="cd00887">
    <property type="entry name" value="MoeA"/>
    <property type="match status" value="1"/>
</dbReference>
<dbReference type="Gene3D" id="3.40.980.10">
    <property type="entry name" value="MoaB/Mog-like domain"/>
    <property type="match status" value="1"/>
</dbReference>
<dbReference type="SUPFAM" id="SSF53218">
    <property type="entry name" value="Molybdenum cofactor biosynthesis proteins"/>
    <property type="match status" value="1"/>
</dbReference>
<keyword evidence="6" id="KW-0500">Molybdenum</keyword>
<evidence type="ECO:0000256" key="3">
    <source>
        <dbReference type="ARBA" id="ARBA00010763"/>
    </source>
</evidence>
<dbReference type="GO" id="GO:0046872">
    <property type="term" value="F:metal ion binding"/>
    <property type="evidence" value="ECO:0007669"/>
    <property type="project" value="UniProtKB-UniRule"/>
</dbReference>
<dbReference type="SUPFAM" id="SSF63867">
    <property type="entry name" value="MoeA C-terminal domain-like"/>
    <property type="match status" value="1"/>
</dbReference>
<dbReference type="GO" id="GO:0061599">
    <property type="term" value="F:molybdopterin molybdotransferase activity"/>
    <property type="evidence" value="ECO:0007669"/>
    <property type="project" value="UniProtKB-UniRule"/>
</dbReference>
<dbReference type="Gene3D" id="2.40.340.10">
    <property type="entry name" value="MoeA, C-terminal, domain IV"/>
    <property type="match status" value="1"/>
</dbReference>
<dbReference type="Gene3D" id="3.90.105.10">
    <property type="entry name" value="Molybdopterin biosynthesis moea protein, domain 2"/>
    <property type="match status" value="1"/>
</dbReference>
<name>A0A964TB79_9FLAO</name>
<dbReference type="InterPro" id="IPR036135">
    <property type="entry name" value="MoeA_linker/N_sf"/>
</dbReference>
<comment type="pathway">
    <text evidence="2 6">Cofactor biosynthesis; molybdopterin biosynthesis.</text>
</comment>
<dbReference type="InterPro" id="IPR005111">
    <property type="entry name" value="MoeA_C_domain_IV"/>
</dbReference>
<dbReference type="GO" id="GO:0005829">
    <property type="term" value="C:cytosol"/>
    <property type="evidence" value="ECO:0007669"/>
    <property type="project" value="TreeGrafter"/>
</dbReference>
<accession>A0A964TB79</accession>
<comment type="catalytic activity">
    <reaction evidence="5">
        <text>adenylyl-molybdopterin + molybdate = Mo-molybdopterin + AMP + H(+)</text>
        <dbReference type="Rhea" id="RHEA:35047"/>
        <dbReference type="ChEBI" id="CHEBI:15378"/>
        <dbReference type="ChEBI" id="CHEBI:36264"/>
        <dbReference type="ChEBI" id="CHEBI:62727"/>
        <dbReference type="ChEBI" id="CHEBI:71302"/>
        <dbReference type="ChEBI" id="CHEBI:456215"/>
        <dbReference type="EC" id="2.10.1.1"/>
    </reaction>
</comment>
<dbReference type="EC" id="2.10.1.1" evidence="6"/>
<dbReference type="GO" id="GO:0006777">
    <property type="term" value="P:Mo-molybdopterin cofactor biosynthetic process"/>
    <property type="evidence" value="ECO:0007669"/>
    <property type="project" value="UniProtKB-UniRule"/>
</dbReference>
<protein>
    <recommendedName>
        <fullName evidence="6">Molybdopterin molybdenumtransferase</fullName>
        <ecNumber evidence="6">2.10.1.1</ecNumber>
    </recommendedName>
</protein>
<dbReference type="PANTHER" id="PTHR10192">
    <property type="entry name" value="MOLYBDOPTERIN BIOSYNTHESIS PROTEIN"/>
    <property type="match status" value="1"/>
</dbReference>
<evidence type="ECO:0000256" key="5">
    <source>
        <dbReference type="ARBA" id="ARBA00047317"/>
    </source>
</evidence>
<dbReference type="AlphaFoldDB" id="A0A964TB79"/>
<dbReference type="InterPro" id="IPR038987">
    <property type="entry name" value="MoeA-like"/>
</dbReference>
<comment type="cofactor">
    <cofactor evidence="6">
        <name>Mg(2+)</name>
        <dbReference type="ChEBI" id="CHEBI:18420"/>
    </cofactor>
</comment>
<evidence type="ECO:0000256" key="6">
    <source>
        <dbReference type="RuleBase" id="RU365090"/>
    </source>
</evidence>
<dbReference type="InterPro" id="IPR005110">
    <property type="entry name" value="MoeA_linker/N"/>
</dbReference>
<keyword evidence="6" id="KW-0808">Transferase</keyword>
<dbReference type="Proteomes" id="UP000667650">
    <property type="component" value="Unassembled WGS sequence"/>
</dbReference>
<gene>
    <name evidence="8" type="ORF">GTQ34_03380</name>
</gene>
<feature type="domain" description="MoaB/Mog" evidence="7">
    <location>
        <begin position="174"/>
        <end position="314"/>
    </location>
</feature>
<keyword evidence="6" id="KW-0460">Magnesium</keyword>
<dbReference type="InterPro" id="IPR036425">
    <property type="entry name" value="MoaB/Mog-like_dom_sf"/>
</dbReference>
<evidence type="ECO:0000256" key="1">
    <source>
        <dbReference type="ARBA" id="ARBA00002901"/>
    </source>
</evidence>